<comment type="caution">
    <text evidence="3">The sequence shown here is derived from an EMBL/GenBank/DDBJ whole genome shotgun (WGS) entry which is preliminary data.</text>
</comment>
<keyword evidence="1" id="KW-0812">Transmembrane</keyword>
<keyword evidence="1" id="KW-1133">Transmembrane helix</keyword>
<evidence type="ECO:0000313" key="3">
    <source>
        <dbReference type="EMBL" id="KAJ8886563.1"/>
    </source>
</evidence>
<organism evidence="3 4">
    <name type="scientific">Dryococelus australis</name>
    <dbReference type="NCBI Taxonomy" id="614101"/>
    <lineage>
        <taxon>Eukaryota</taxon>
        <taxon>Metazoa</taxon>
        <taxon>Ecdysozoa</taxon>
        <taxon>Arthropoda</taxon>
        <taxon>Hexapoda</taxon>
        <taxon>Insecta</taxon>
        <taxon>Pterygota</taxon>
        <taxon>Neoptera</taxon>
        <taxon>Polyneoptera</taxon>
        <taxon>Phasmatodea</taxon>
        <taxon>Verophasmatodea</taxon>
        <taxon>Anareolatae</taxon>
        <taxon>Phasmatidae</taxon>
        <taxon>Eurycanthinae</taxon>
        <taxon>Dryococelus</taxon>
    </lineage>
</organism>
<accession>A0ABQ9HQB6</accession>
<feature type="domain" description="VWFD" evidence="2">
    <location>
        <begin position="854"/>
        <end position="1060"/>
    </location>
</feature>
<dbReference type="Pfam" id="PF00094">
    <property type="entry name" value="VWD"/>
    <property type="match status" value="1"/>
</dbReference>
<sequence length="1209" mass="136490">MSRIRHSYSCLPRSVGVPTVAATELLLREGKRGRQLKHVLRVRIYLASLVVLLTHAHIPNFCHSPLPLCRVNRLHSPSQYASKLEAEIGFFTKFDSKHYIAGMQKNVEINLPVKAKIDVDLQHSTIDLRAEPINKDIQTTILHYSAEPYIVRHDILNLKPVQEENDYEKIEGNRGQKFETVFGEQSTGMAFSWSYESSEKQNCRSKIFNDAKNDPWMLLYYPMAEDQLKYENASLTYLPHRSSTSFVAFSLSYDINTDRVLSRRLVDAVAIGRIPLPLWSATQSDKLGSLLGAASANSRSPLLHNTATLTTHCRVDEALRQMAIPDLQGVPNSQWFARCADAFLASLISRPVECRSITTKLRLTAHPDQKQMDIILTLIESMTHSKYDVTHAEQLMEVDVNDRSHLRHKKSTRRSRQSNLEIEPIYKIDREESRQERMAALLDQVGSGLKGKSAVAVDFSVQFGGEMESTFIATAALARSLIDENSHLIISAYNKPVLENQHPLHVFLNVSTKAPNVPLINFKEALKAIPFVAVNASLYFDDTSAATGYFNAQAIFNQSEDRRQYISQHPMAQLCESQMNEGNNALPACRNVTAEANYMDQLEILLSYYNIPVSVKNATYKFYSWLHSYTYPYIDENVFEENFIQNNIRVISKLSTDLKELNVFLESPIGNAKLEDFPLGPIVGPLFAVHPVYSAPERVSRVILADQFNEQNILLQLQNYTRYSPHMRSGVLKVATFCLATTPFFAVHVCLLESGYELIHYGYSYAMMIGLHNSFITTKWNVFTLMMPKADHRNGYGRRNPWGSLSIFRCLRLAVIRQESRSMPPVQKWNYFPPIVTIFNGRMSLSAPVKIYAAKCSVGASAINTFNNNTYQIHLGNCWHVLMVIAPKQHHNVGHTSHYLPHINEENDIAVLVRDSNSPKKEVKIITGVNVIDITPDSLRYDDEETRGSVNGKVRINERSIKISSKNVTEVYNDEGYVWVKLYFMSPSSLKLRFPLHGLKMLYDRETVQLSANDSFRNAVKGLCGTFNSEPITDFTAPNGKFLNDTQLFAAIYSLPQHCQGPTTTLRRKAWQKAVVSVYEETASPNVIDLVDILGGVSLNSSSSTSEILQENTRVPTQTKHVVRSILRTTIFDEGSEVCFSLYPLPACSKGSHPSSRIEKSIPVYCLSRKNSTAKKLEAMIENGLNPDLRIKGATKYLKVSLPKSCVKN</sequence>
<proteinExistence type="predicted"/>
<keyword evidence="4" id="KW-1185">Reference proteome</keyword>
<dbReference type="PANTHER" id="PTHR23345">
    <property type="entry name" value="VITELLOGENIN-RELATED"/>
    <property type="match status" value="1"/>
</dbReference>
<dbReference type="InterPro" id="IPR050733">
    <property type="entry name" value="Vitellogenin/Apolipophorin"/>
</dbReference>
<gene>
    <name evidence="3" type="ORF">PR048_012775</name>
</gene>
<keyword evidence="1" id="KW-0472">Membrane</keyword>
<evidence type="ECO:0000313" key="4">
    <source>
        <dbReference type="Proteomes" id="UP001159363"/>
    </source>
</evidence>
<dbReference type="EMBL" id="JARBHB010000004">
    <property type="protein sequence ID" value="KAJ8886563.1"/>
    <property type="molecule type" value="Genomic_DNA"/>
</dbReference>
<protein>
    <recommendedName>
        <fullName evidence="2">VWFD domain-containing protein</fullName>
    </recommendedName>
</protein>
<dbReference type="SMART" id="SM00216">
    <property type="entry name" value="VWD"/>
    <property type="match status" value="1"/>
</dbReference>
<dbReference type="Proteomes" id="UP001159363">
    <property type="component" value="Chromosome X"/>
</dbReference>
<evidence type="ECO:0000259" key="2">
    <source>
        <dbReference type="PROSITE" id="PS51233"/>
    </source>
</evidence>
<dbReference type="PROSITE" id="PS51233">
    <property type="entry name" value="VWFD"/>
    <property type="match status" value="1"/>
</dbReference>
<evidence type="ECO:0000256" key="1">
    <source>
        <dbReference type="SAM" id="Phobius"/>
    </source>
</evidence>
<dbReference type="SUPFAM" id="SSF56968">
    <property type="entry name" value="Lipovitellin-phosvitin complex, beta-sheet shell regions"/>
    <property type="match status" value="1"/>
</dbReference>
<dbReference type="InterPro" id="IPR015819">
    <property type="entry name" value="Lipid_transp_b-sht_shell"/>
</dbReference>
<name>A0ABQ9HQB6_9NEOP</name>
<dbReference type="PANTHER" id="PTHR23345:SF15">
    <property type="entry name" value="VITELLOGENIN 1-RELATED"/>
    <property type="match status" value="1"/>
</dbReference>
<feature type="transmembrane region" description="Helical" evidence="1">
    <location>
        <begin position="40"/>
        <end position="58"/>
    </location>
</feature>
<dbReference type="InterPro" id="IPR001846">
    <property type="entry name" value="VWF_type-D"/>
</dbReference>
<reference evidence="3 4" key="1">
    <citation type="submission" date="2023-02" db="EMBL/GenBank/DDBJ databases">
        <title>LHISI_Scaffold_Assembly.</title>
        <authorList>
            <person name="Stuart O.P."/>
            <person name="Cleave R."/>
            <person name="Magrath M.J.L."/>
            <person name="Mikheyev A.S."/>
        </authorList>
    </citation>
    <scope>NUCLEOTIDE SEQUENCE [LARGE SCALE GENOMIC DNA]</scope>
    <source>
        <strain evidence="3">Daus_M_001</strain>
        <tissue evidence="3">Leg muscle</tissue>
    </source>
</reference>